<dbReference type="RefSeq" id="WP_183653896.1">
    <property type="nucleotide sequence ID" value="NZ_JACIJG010000010.1"/>
</dbReference>
<name>A0A7W9AZ06_9HYPH</name>
<dbReference type="EMBL" id="JACIJG010000010">
    <property type="protein sequence ID" value="MBB5703042.1"/>
    <property type="molecule type" value="Genomic_DNA"/>
</dbReference>
<keyword evidence="2" id="KW-1185">Reference proteome</keyword>
<evidence type="ECO:0000313" key="1">
    <source>
        <dbReference type="EMBL" id="MBB5703042.1"/>
    </source>
</evidence>
<gene>
    <name evidence="1" type="ORF">FHS76_002933</name>
</gene>
<organism evidence="1 2">
    <name type="scientific">Brucella daejeonensis</name>
    <dbReference type="NCBI Taxonomy" id="659015"/>
    <lineage>
        <taxon>Bacteria</taxon>
        <taxon>Pseudomonadati</taxon>
        <taxon>Pseudomonadota</taxon>
        <taxon>Alphaproteobacteria</taxon>
        <taxon>Hyphomicrobiales</taxon>
        <taxon>Brucellaceae</taxon>
        <taxon>Brucella/Ochrobactrum group</taxon>
        <taxon>Brucella</taxon>
    </lineage>
</organism>
<protein>
    <submittedName>
        <fullName evidence="1">Uncharacterized protein</fullName>
    </submittedName>
</protein>
<evidence type="ECO:0000313" key="2">
    <source>
        <dbReference type="Proteomes" id="UP000555546"/>
    </source>
</evidence>
<comment type="caution">
    <text evidence="1">The sequence shown here is derived from an EMBL/GenBank/DDBJ whole genome shotgun (WGS) entry which is preliminary data.</text>
</comment>
<accession>A0A7W9AZ06</accession>
<sequence length="59" mass="6510">MLEKPTGADLCISITDSGYGGFSDAATGHFWNYHQQRYANGPVLVERKTVSPFTGEFQI</sequence>
<reference evidence="1 2" key="1">
    <citation type="submission" date="2020-08" db="EMBL/GenBank/DDBJ databases">
        <title>Genomic Encyclopedia of Type Strains, Phase IV (KMG-IV): sequencing the most valuable type-strain genomes for metagenomic binning, comparative biology and taxonomic classification.</title>
        <authorList>
            <person name="Goeker M."/>
        </authorList>
    </citation>
    <scope>NUCLEOTIDE SEQUENCE [LARGE SCALE GENOMIC DNA]</scope>
    <source>
        <strain evidence="1 2">DSM 26944</strain>
    </source>
</reference>
<dbReference type="Proteomes" id="UP000555546">
    <property type="component" value="Unassembled WGS sequence"/>
</dbReference>
<dbReference type="AlphaFoldDB" id="A0A7W9AZ06"/>
<proteinExistence type="predicted"/>